<evidence type="ECO:0000259" key="7">
    <source>
        <dbReference type="PROSITE" id="PS50850"/>
    </source>
</evidence>
<feature type="transmembrane region" description="Helical" evidence="6">
    <location>
        <begin position="219"/>
        <end position="240"/>
    </location>
</feature>
<dbReference type="Pfam" id="PF07690">
    <property type="entry name" value="MFS_1"/>
    <property type="match status" value="1"/>
</dbReference>
<dbReference type="PROSITE" id="PS50850">
    <property type="entry name" value="MFS"/>
    <property type="match status" value="1"/>
</dbReference>
<dbReference type="OrthoDB" id="6095882at2"/>
<dbReference type="InterPro" id="IPR020846">
    <property type="entry name" value="MFS_dom"/>
</dbReference>
<comment type="subcellular location">
    <subcellularLocation>
        <location evidence="1">Cell membrane</location>
        <topology evidence="1">Multi-pass membrane protein</topology>
    </subcellularLocation>
</comment>
<keyword evidence="9" id="KW-1185">Reference proteome</keyword>
<organism evidence="8 9">
    <name type="scientific">Pseudooceanicola lipolyticus</name>
    <dbReference type="NCBI Taxonomy" id="2029104"/>
    <lineage>
        <taxon>Bacteria</taxon>
        <taxon>Pseudomonadati</taxon>
        <taxon>Pseudomonadota</taxon>
        <taxon>Alphaproteobacteria</taxon>
        <taxon>Rhodobacterales</taxon>
        <taxon>Paracoccaceae</taxon>
        <taxon>Pseudooceanicola</taxon>
    </lineage>
</organism>
<dbReference type="GO" id="GO:0005886">
    <property type="term" value="C:plasma membrane"/>
    <property type="evidence" value="ECO:0007669"/>
    <property type="project" value="UniProtKB-SubCell"/>
</dbReference>
<evidence type="ECO:0000313" key="9">
    <source>
        <dbReference type="Proteomes" id="UP000231553"/>
    </source>
</evidence>
<evidence type="ECO:0000256" key="1">
    <source>
        <dbReference type="ARBA" id="ARBA00004651"/>
    </source>
</evidence>
<dbReference type="EMBL" id="PGTB01000021">
    <property type="protein sequence ID" value="PJE37139.1"/>
    <property type="molecule type" value="Genomic_DNA"/>
</dbReference>
<dbReference type="Gene3D" id="1.20.1250.20">
    <property type="entry name" value="MFS general substrate transporter like domains"/>
    <property type="match status" value="1"/>
</dbReference>
<dbReference type="SUPFAM" id="SSF103473">
    <property type="entry name" value="MFS general substrate transporter"/>
    <property type="match status" value="1"/>
</dbReference>
<dbReference type="InterPro" id="IPR036259">
    <property type="entry name" value="MFS_trans_sf"/>
</dbReference>
<evidence type="ECO:0000256" key="6">
    <source>
        <dbReference type="SAM" id="Phobius"/>
    </source>
</evidence>
<evidence type="ECO:0000256" key="5">
    <source>
        <dbReference type="ARBA" id="ARBA00023136"/>
    </source>
</evidence>
<keyword evidence="4 6" id="KW-1133">Transmembrane helix</keyword>
<gene>
    <name evidence="8" type="ORF">CVM52_08540</name>
</gene>
<feature type="transmembrane region" description="Helical" evidence="6">
    <location>
        <begin position="279"/>
        <end position="298"/>
    </location>
</feature>
<feature type="transmembrane region" description="Helical" evidence="6">
    <location>
        <begin position="171"/>
        <end position="189"/>
    </location>
</feature>
<protein>
    <submittedName>
        <fullName evidence="8">MFS transporter</fullName>
    </submittedName>
</protein>
<accession>A0A2M8J2X7</accession>
<dbReference type="Proteomes" id="UP000231553">
    <property type="component" value="Unassembled WGS sequence"/>
</dbReference>
<sequence length="394" mass="40910">MTAPSLPGTRTNWLVVLSLWAAGLGAAAQFGKVSVSFQMLAEHYGTAGALLGFAVSLVGFVGILFGVTAGLIVSRIGYRRALIAALALGAAVSAWQALLPPLGLFLASRVVEGASHLAIVVAAPTLIAQLSAERHRGFTLSLWSTFFGVAFALLVWLGLPLARAWGTGALYAAHGAYMAAMAGLVAVLLPRDLVARGGSAISLRSVLRDHIRIYRSPHLSAPALGWVCYAGSWVAILTLMPRFLPPGSRDMVVGLMPLSGILASMTLGVWLLRRFPAVTVIQAGFAACLLASLAVWAFPGQVWPYLALALALGPVQGASFAAIPQLNTGAEAQAQANGALAQMGNVGTTCGTPLLAVLLAQAGIGGFLLFAIALYSCGFLLHLLLAGRRRRQLA</sequence>
<dbReference type="InterPro" id="IPR050189">
    <property type="entry name" value="MFS_Efflux_Transporters"/>
</dbReference>
<comment type="caution">
    <text evidence="8">The sequence shown here is derived from an EMBL/GenBank/DDBJ whole genome shotgun (WGS) entry which is preliminary data.</text>
</comment>
<proteinExistence type="predicted"/>
<feature type="transmembrane region" description="Helical" evidence="6">
    <location>
        <begin position="104"/>
        <end position="128"/>
    </location>
</feature>
<name>A0A2M8J2X7_9RHOB</name>
<feature type="transmembrane region" description="Helical" evidence="6">
    <location>
        <begin position="81"/>
        <end position="98"/>
    </location>
</feature>
<evidence type="ECO:0000313" key="8">
    <source>
        <dbReference type="EMBL" id="PJE37139.1"/>
    </source>
</evidence>
<dbReference type="GO" id="GO:0022857">
    <property type="term" value="F:transmembrane transporter activity"/>
    <property type="evidence" value="ECO:0007669"/>
    <property type="project" value="InterPro"/>
</dbReference>
<feature type="transmembrane region" description="Helical" evidence="6">
    <location>
        <begin position="362"/>
        <end position="385"/>
    </location>
</feature>
<evidence type="ECO:0000256" key="4">
    <source>
        <dbReference type="ARBA" id="ARBA00022989"/>
    </source>
</evidence>
<keyword evidence="3 6" id="KW-0812">Transmembrane</keyword>
<dbReference type="InterPro" id="IPR011701">
    <property type="entry name" value="MFS"/>
</dbReference>
<reference evidence="8 9" key="1">
    <citation type="journal article" date="2018" name="Int. J. Syst. Evol. Microbiol.">
        <title>Pseudooceanicola lipolyticus sp. nov., a marine alphaproteobacterium, reclassification of Oceanicola flagellatus as Pseudooceanicola flagellatus comb. nov. and emended description of the genus Pseudooceanicola.</title>
        <authorList>
            <person name="Huang M.-M."/>
            <person name="Guo L.-L."/>
            <person name="Wu Y.-H."/>
            <person name="Lai Q.-L."/>
            <person name="Shao Z.-Z."/>
            <person name="Wang C.-S."/>
            <person name="Wu M."/>
            <person name="Xu X.-W."/>
        </authorList>
    </citation>
    <scope>NUCLEOTIDE SEQUENCE [LARGE SCALE GENOMIC DNA]</scope>
    <source>
        <strain evidence="8 9">157</strain>
    </source>
</reference>
<keyword evidence="5 6" id="KW-0472">Membrane</keyword>
<feature type="domain" description="Major facilitator superfamily (MFS) profile" evidence="7">
    <location>
        <begin position="15"/>
        <end position="390"/>
    </location>
</feature>
<evidence type="ECO:0000256" key="2">
    <source>
        <dbReference type="ARBA" id="ARBA00022475"/>
    </source>
</evidence>
<feature type="transmembrane region" description="Helical" evidence="6">
    <location>
        <begin position="44"/>
        <end position="74"/>
    </location>
</feature>
<dbReference type="AlphaFoldDB" id="A0A2M8J2X7"/>
<dbReference type="PANTHER" id="PTHR43124">
    <property type="entry name" value="PURINE EFFLUX PUMP PBUE"/>
    <property type="match status" value="1"/>
</dbReference>
<keyword evidence="2" id="KW-1003">Cell membrane</keyword>
<feature type="transmembrane region" description="Helical" evidence="6">
    <location>
        <begin position="140"/>
        <end position="159"/>
    </location>
</feature>
<dbReference type="PANTHER" id="PTHR43124:SF3">
    <property type="entry name" value="CHLORAMPHENICOL EFFLUX PUMP RV0191"/>
    <property type="match status" value="1"/>
</dbReference>
<evidence type="ECO:0000256" key="3">
    <source>
        <dbReference type="ARBA" id="ARBA00022692"/>
    </source>
</evidence>
<feature type="transmembrane region" description="Helical" evidence="6">
    <location>
        <begin position="252"/>
        <end position="272"/>
    </location>
</feature>